<organism evidence="8 9">
    <name type="scientific">Hypholoma sublateritium (strain FD-334 SS-4)</name>
    <dbReference type="NCBI Taxonomy" id="945553"/>
    <lineage>
        <taxon>Eukaryota</taxon>
        <taxon>Fungi</taxon>
        <taxon>Dikarya</taxon>
        <taxon>Basidiomycota</taxon>
        <taxon>Agaricomycotina</taxon>
        <taxon>Agaricomycetes</taxon>
        <taxon>Agaricomycetidae</taxon>
        <taxon>Agaricales</taxon>
        <taxon>Agaricineae</taxon>
        <taxon>Strophariaceae</taxon>
        <taxon>Hypholoma</taxon>
    </lineage>
</organism>
<dbReference type="InterPro" id="IPR000184">
    <property type="entry name" value="Bac_surfAg_D15"/>
</dbReference>
<sequence length="503" mass="53546">MSETPEVRPPLHNSSAPRDKEPVGLDKLMKWQEERMERRLRGEYESAVLHLSEVINDNMKTPVNISAVRVEGATHTRKSFLAGVIEPAVSSSSAPGATTLEDVLHTTRRISYGLQKTDIFSAVSASLEPPQSGLASPQVGDVDLVFKTKERGRWYVSTATEVGNSEGTASASARIRNVFGGAETFEANMSLGTKTKRAFRATLTTPLTPEMKSFAEIAAYGLEKDLTTYASCTEALRGVRGVLRTGVPSRGAHEIAYEAVIRHVAGLSPTASISMREAAGTTTKSALSHTFLFDTRDDKIAATRGVYAKLLTEVAGGPSKQGVGLGLGGDARHLKVEGEGQVSRALGASGVALSLSARGGLLWGLGEKGTTLFSDRFQLGGPTSVRSFKVNGLGPRDGDDSVGGELYYSAGVSMVSNIPTKSHWPVKTHAWINAGRLEGIDQSRTLKDSIAQALGRPSISAGVGLIYRFDPIRVEVNFGVPLAAARSDGMRRGVQVGMGLEFM</sequence>
<dbReference type="GO" id="GO:0045040">
    <property type="term" value="P:protein insertion into mitochondrial outer membrane"/>
    <property type="evidence" value="ECO:0007669"/>
    <property type="project" value="TreeGrafter"/>
</dbReference>
<dbReference type="GO" id="GO:0005741">
    <property type="term" value="C:mitochondrial outer membrane"/>
    <property type="evidence" value="ECO:0007669"/>
    <property type="project" value="UniProtKB-SubCell"/>
</dbReference>
<dbReference type="PANTHER" id="PTHR12815">
    <property type="entry name" value="SORTING AND ASSEMBLY MACHINERY SAMM50 PROTEIN FAMILY MEMBER"/>
    <property type="match status" value="1"/>
</dbReference>
<evidence type="ECO:0000256" key="3">
    <source>
        <dbReference type="ARBA" id="ARBA00022452"/>
    </source>
</evidence>
<keyword evidence="9" id="KW-1185">Reference proteome</keyword>
<evidence type="ECO:0000256" key="1">
    <source>
        <dbReference type="ARBA" id="ARBA00004374"/>
    </source>
</evidence>
<gene>
    <name evidence="8" type="ORF">HYPSUDRAFT_149843</name>
</gene>
<evidence type="ECO:0000313" key="9">
    <source>
        <dbReference type="Proteomes" id="UP000054270"/>
    </source>
</evidence>
<evidence type="ECO:0000256" key="2">
    <source>
        <dbReference type="ARBA" id="ARBA00010913"/>
    </source>
</evidence>
<protein>
    <recommendedName>
        <fullName evidence="7">Bacterial surface antigen (D15) domain-containing protein</fullName>
    </recommendedName>
</protein>
<dbReference type="EMBL" id="KN817663">
    <property type="protein sequence ID" value="KJA14843.1"/>
    <property type="molecule type" value="Genomic_DNA"/>
</dbReference>
<evidence type="ECO:0000256" key="5">
    <source>
        <dbReference type="ARBA" id="ARBA00023136"/>
    </source>
</evidence>
<dbReference type="OMA" id="SGIWRQI"/>
<accession>A0A0D2LVG7</accession>
<reference evidence="9" key="1">
    <citation type="submission" date="2014-04" db="EMBL/GenBank/DDBJ databases">
        <title>Evolutionary Origins and Diversification of the Mycorrhizal Mutualists.</title>
        <authorList>
            <consortium name="DOE Joint Genome Institute"/>
            <consortium name="Mycorrhizal Genomics Consortium"/>
            <person name="Kohler A."/>
            <person name="Kuo A."/>
            <person name="Nagy L.G."/>
            <person name="Floudas D."/>
            <person name="Copeland A."/>
            <person name="Barry K.W."/>
            <person name="Cichocki N."/>
            <person name="Veneault-Fourrey C."/>
            <person name="LaButti K."/>
            <person name="Lindquist E.A."/>
            <person name="Lipzen A."/>
            <person name="Lundell T."/>
            <person name="Morin E."/>
            <person name="Murat C."/>
            <person name="Riley R."/>
            <person name="Ohm R."/>
            <person name="Sun H."/>
            <person name="Tunlid A."/>
            <person name="Henrissat B."/>
            <person name="Grigoriev I.V."/>
            <person name="Hibbett D.S."/>
            <person name="Martin F."/>
        </authorList>
    </citation>
    <scope>NUCLEOTIDE SEQUENCE [LARGE SCALE GENOMIC DNA]</scope>
    <source>
        <strain evidence="9">FD-334 SS-4</strain>
    </source>
</reference>
<dbReference type="PANTHER" id="PTHR12815:SF18">
    <property type="entry name" value="SORTING AND ASSEMBLY MACHINERY COMPONENT 50 HOMOLOG"/>
    <property type="match status" value="1"/>
</dbReference>
<keyword evidence="5" id="KW-0472">Membrane</keyword>
<dbReference type="InterPro" id="IPR039910">
    <property type="entry name" value="D15-like"/>
</dbReference>
<feature type="domain" description="Bacterial surface antigen (D15)" evidence="7">
    <location>
        <begin position="177"/>
        <end position="502"/>
    </location>
</feature>
<dbReference type="AlphaFoldDB" id="A0A0D2LVG7"/>
<keyword evidence="4" id="KW-0812">Transmembrane</keyword>
<feature type="region of interest" description="Disordered" evidence="6">
    <location>
        <begin position="1"/>
        <end position="25"/>
    </location>
</feature>
<evidence type="ECO:0000256" key="4">
    <source>
        <dbReference type="ARBA" id="ARBA00022692"/>
    </source>
</evidence>
<name>A0A0D2LVG7_HYPSF</name>
<keyword evidence="3" id="KW-1134">Transmembrane beta strand</keyword>
<dbReference type="Proteomes" id="UP000054270">
    <property type="component" value="Unassembled WGS sequence"/>
</dbReference>
<dbReference type="Gene3D" id="2.40.160.50">
    <property type="entry name" value="membrane protein fhac: a member of the omp85/tpsb transporter family"/>
    <property type="match status" value="1"/>
</dbReference>
<evidence type="ECO:0000259" key="7">
    <source>
        <dbReference type="Pfam" id="PF01103"/>
    </source>
</evidence>
<evidence type="ECO:0000313" key="8">
    <source>
        <dbReference type="EMBL" id="KJA14843.1"/>
    </source>
</evidence>
<proteinExistence type="inferred from homology"/>
<comment type="similarity">
    <text evidence="2">Belongs to the SAM50/omp85 family.</text>
</comment>
<dbReference type="Pfam" id="PF01103">
    <property type="entry name" value="Omp85"/>
    <property type="match status" value="1"/>
</dbReference>
<comment type="subcellular location">
    <subcellularLocation>
        <location evidence="1">Mitochondrion outer membrane</location>
        <topology evidence="1">Multi-pass membrane protein</topology>
    </subcellularLocation>
</comment>
<dbReference type="STRING" id="945553.A0A0D2LVG7"/>
<dbReference type="OrthoDB" id="1724197at2759"/>
<evidence type="ECO:0000256" key="6">
    <source>
        <dbReference type="SAM" id="MobiDB-lite"/>
    </source>
</evidence>